<organism evidence="18 19">
    <name type="scientific">Nakamurella leprariae</name>
    <dbReference type="NCBI Taxonomy" id="2803911"/>
    <lineage>
        <taxon>Bacteria</taxon>
        <taxon>Bacillati</taxon>
        <taxon>Actinomycetota</taxon>
        <taxon>Actinomycetes</taxon>
        <taxon>Nakamurellales</taxon>
        <taxon>Nakamurellaceae</taxon>
        <taxon>Nakamurella</taxon>
    </lineage>
</organism>
<sequence length="684" mass="75985">MTAAGSTTTSQAEPAVGHPLDPLTEDEFRSVTGVLAERRGVGPSFRYASVTLLEPPKAELLAWEAAGRPDPRPDRRAQAVVWDRSDNRVFEAVVRLDGPGRTGTAEPVVEAFTHVPGVTPNFTPDEWHECEHAMKADPRVVAALARRGITDLALVLIDVWTYGLALMPEQYRDRRLGWADIWRRESPDANPYAHLVSGIKLIVDMNTMTLLEIDELPADRVAPPAPVMGEYLPELVPGQQVRTDLRPLDIVQPQGTSFILDGTELRWQRWTLRLGFTAREGLVLHQLRYTDAGPGGGSERPIAHRLSFAEMIVPYRDSGFDHVRRTAYDIGEWGLGAMTTSLELGCDCLGEIRYVDAVLADSRGEPYRITNAICLHEEDDAVLWKHVDGRTGAQVRRRRRMVISFHATVANYEYLVYWRLYQDGTIECEVRATGIMVTTPLPEGAPTPATGTLVDHRTYAPIHQHFLVARLDLDIDGTSNEVHEIDSVAAPIGPDNPYGLDVTTRATPITDESMAGRDHDWSTQRSWKVLNPGRRNAFGDPVAYKLVPTASFPALMDSGSPQFRRAPVIGHQLWVTRRHDDERYPCGEYPTQSAEDTGMSRWVADAEDLRDQDLVLWHVFGIHHVPRVEDWPVMPVDTVSFRLTPFGFFDRNPALDVAPAPGHGGQDGDGPACPAHPVAPRAAD</sequence>
<comment type="cofactor">
    <cofactor evidence="3">
        <name>Zn(2+)</name>
        <dbReference type="ChEBI" id="CHEBI:29105"/>
    </cofactor>
</comment>
<comment type="PTM">
    <text evidence="12 13">Topaquinone (TPQ) is generated by copper-dependent autoxidation of a specific tyrosyl residue.</text>
</comment>
<comment type="cofactor">
    <cofactor evidence="2">
        <name>Mn(2+)</name>
        <dbReference type="ChEBI" id="CHEBI:29035"/>
    </cofactor>
</comment>
<dbReference type="AlphaFoldDB" id="A0A938YER6"/>
<feature type="domain" description="Copper amine oxidase catalytic" evidence="15">
    <location>
        <begin position="249"/>
        <end position="655"/>
    </location>
</feature>
<dbReference type="InterPro" id="IPR054157">
    <property type="entry name" value="AGAO-like_N2"/>
</dbReference>
<dbReference type="EC" id="1.4.3.-" evidence="13"/>
<evidence type="ECO:0000313" key="19">
    <source>
        <dbReference type="Proteomes" id="UP000663792"/>
    </source>
</evidence>
<dbReference type="RefSeq" id="WP_205261189.1">
    <property type="nucleotide sequence ID" value="NZ_JAERWK010000016.1"/>
</dbReference>
<comment type="similarity">
    <text evidence="4 13">Belongs to the copper/topaquinone oxidase family.</text>
</comment>
<evidence type="ECO:0000259" key="16">
    <source>
        <dbReference type="Pfam" id="PF02728"/>
    </source>
</evidence>
<evidence type="ECO:0000256" key="3">
    <source>
        <dbReference type="ARBA" id="ARBA00001947"/>
    </source>
</evidence>
<dbReference type="GO" id="GO:0009308">
    <property type="term" value="P:amine metabolic process"/>
    <property type="evidence" value="ECO:0007669"/>
    <property type="project" value="UniProtKB-UniRule"/>
</dbReference>
<evidence type="ECO:0000256" key="6">
    <source>
        <dbReference type="ARBA" id="ARBA00022723"/>
    </source>
</evidence>
<evidence type="ECO:0000259" key="15">
    <source>
        <dbReference type="Pfam" id="PF01179"/>
    </source>
</evidence>
<dbReference type="EMBL" id="JAERWK010000016">
    <property type="protein sequence ID" value="MBM9468253.1"/>
    <property type="molecule type" value="Genomic_DNA"/>
</dbReference>
<name>A0A938YER6_9ACTN</name>
<accession>A0A938YER6</accession>
<keyword evidence="19" id="KW-1185">Reference proteome</keyword>
<evidence type="ECO:0000256" key="14">
    <source>
        <dbReference type="SAM" id="MobiDB-lite"/>
    </source>
</evidence>
<evidence type="ECO:0000256" key="8">
    <source>
        <dbReference type="ARBA" id="ARBA00023002"/>
    </source>
</evidence>
<gene>
    <name evidence="18" type="ORF">JL106_13290</name>
</gene>
<evidence type="ECO:0000256" key="11">
    <source>
        <dbReference type="PIRSR" id="PIRSR600269-50"/>
    </source>
</evidence>
<dbReference type="SUPFAM" id="SSF54416">
    <property type="entry name" value="Amine oxidase N-terminal region"/>
    <property type="match status" value="2"/>
</dbReference>
<dbReference type="InterPro" id="IPR015798">
    <property type="entry name" value="Cu_amine_oxidase_C"/>
</dbReference>
<feature type="domain" description="Copper amine oxidase N3-terminal" evidence="16">
    <location>
        <begin position="120"/>
        <end position="215"/>
    </location>
</feature>
<dbReference type="InterPro" id="IPR015802">
    <property type="entry name" value="Cu_amine_oxidase_N3"/>
</dbReference>
<evidence type="ECO:0000313" key="18">
    <source>
        <dbReference type="EMBL" id="MBM9468253.1"/>
    </source>
</evidence>
<dbReference type="NCBIfam" id="NF008559">
    <property type="entry name" value="PRK11504.1"/>
    <property type="match status" value="1"/>
</dbReference>
<dbReference type="InterPro" id="IPR049948">
    <property type="entry name" value="Cu_Am_ox_TPQ-bd"/>
</dbReference>
<dbReference type="Pfam" id="PF21994">
    <property type="entry name" value="AGAO-like_N2"/>
    <property type="match status" value="1"/>
</dbReference>
<dbReference type="Proteomes" id="UP000663792">
    <property type="component" value="Unassembled WGS sequence"/>
</dbReference>
<evidence type="ECO:0000256" key="1">
    <source>
        <dbReference type="ARBA" id="ARBA00001935"/>
    </source>
</evidence>
<reference evidence="18" key="1">
    <citation type="submission" date="2021-01" db="EMBL/GenBank/DDBJ databases">
        <title>YIM 132084 draft genome.</title>
        <authorList>
            <person name="An D."/>
        </authorList>
    </citation>
    <scope>NUCLEOTIDE SEQUENCE</scope>
    <source>
        <strain evidence="18">YIM 132084</strain>
    </source>
</reference>
<evidence type="ECO:0000256" key="4">
    <source>
        <dbReference type="ARBA" id="ARBA00007983"/>
    </source>
</evidence>
<dbReference type="Pfam" id="PF01179">
    <property type="entry name" value="Cu_amine_oxid"/>
    <property type="match status" value="1"/>
</dbReference>
<dbReference type="PROSITE" id="PS01164">
    <property type="entry name" value="COPPER_AMINE_OXID_1"/>
    <property type="match status" value="1"/>
</dbReference>
<feature type="modified residue" description="2',4',5'-topaquinone" evidence="12">
    <location>
        <position position="412"/>
    </location>
</feature>
<dbReference type="GO" id="GO:0008131">
    <property type="term" value="F:primary methylamine oxidase activity"/>
    <property type="evidence" value="ECO:0007669"/>
    <property type="project" value="InterPro"/>
</dbReference>
<keyword evidence="7 11" id="KW-0801">TPQ</keyword>
<evidence type="ECO:0000259" key="17">
    <source>
        <dbReference type="Pfam" id="PF21994"/>
    </source>
</evidence>
<dbReference type="PANTHER" id="PTHR10638:SF86">
    <property type="entry name" value="COPPER AMINE OXIDASE 1-RELATED"/>
    <property type="match status" value="1"/>
</dbReference>
<evidence type="ECO:0000256" key="7">
    <source>
        <dbReference type="ARBA" id="ARBA00022772"/>
    </source>
</evidence>
<keyword evidence="6 13" id="KW-0479">Metal-binding</keyword>
<dbReference type="Pfam" id="PF02728">
    <property type="entry name" value="Cu_amine_oxidN3"/>
    <property type="match status" value="1"/>
</dbReference>
<evidence type="ECO:0000256" key="12">
    <source>
        <dbReference type="PIRSR" id="PIRSR600269-51"/>
    </source>
</evidence>
<comment type="cofactor">
    <cofactor evidence="13">
        <name>Cu cation</name>
        <dbReference type="ChEBI" id="CHEBI:23378"/>
    </cofactor>
    <text evidence="13">Contains 1 topaquinone per subunit.</text>
</comment>
<evidence type="ECO:0000256" key="2">
    <source>
        <dbReference type="ARBA" id="ARBA00001936"/>
    </source>
</evidence>
<keyword evidence="10" id="KW-0464">Manganese</keyword>
<comment type="cofactor">
    <cofactor evidence="1">
        <name>Cu cation</name>
        <dbReference type="ChEBI" id="CHEBI:23378"/>
    </cofactor>
</comment>
<keyword evidence="9 13" id="KW-0186">Copper</keyword>
<evidence type="ECO:0000256" key="10">
    <source>
        <dbReference type="ARBA" id="ARBA00023211"/>
    </source>
</evidence>
<feature type="compositionally biased region" description="Polar residues" evidence="14">
    <location>
        <begin position="1"/>
        <end position="12"/>
    </location>
</feature>
<dbReference type="PANTHER" id="PTHR10638">
    <property type="entry name" value="COPPER AMINE OXIDASE"/>
    <property type="match status" value="1"/>
</dbReference>
<dbReference type="GO" id="GO:0005507">
    <property type="term" value="F:copper ion binding"/>
    <property type="evidence" value="ECO:0007669"/>
    <property type="project" value="InterPro"/>
</dbReference>
<keyword evidence="8 13" id="KW-0560">Oxidoreductase</keyword>
<feature type="domain" description="AGAO-like N2" evidence="17">
    <location>
        <begin position="24"/>
        <end position="96"/>
    </location>
</feature>
<dbReference type="GO" id="GO:0048038">
    <property type="term" value="F:quinone binding"/>
    <property type="evidence" value="ECO:0007669"/>
    <property type="project" value="InterPro"/>
</dbReference>
<evidence type="ECO:0000256" key="13">
    <source>
        <dbReference type="RuleBase" id="RU000672"/>
    </source>
</evidence>
<feature type="active site" description="Proton acceptor" evidence="11">
    <location>
        <position position="329"/>
    </location>
</feature>
<dbReference type="Gene3D" id="3.10.450.40">
    <property type="match status" value="2"/>
</dbReference>
<dbReference type="InterPro" id="IPR016182">
    <property type="entry name" value="Cu_amine_oxidase_N-reg"/>
</dbReference>
<evidence type="ECO:0000256" key="5">
    <source>
        <dbReference type="ARBA" id="ARBA00011738"/>
    </source>
</evidence>
<dbReference type="Gene3D" id="2.70.98.20">
    <property type="entry name" value="Copper amine oxidase, catalytic domain"/>
    <property type="match status" value="1"/>
</dbReference>
<comment type="caution">
    <text evidence="18">The sequence shown here is derived from an EMBL/GenBank/DDBJ whole genome shotgun (WGS) entry which is preliminary data.</text>
</comment>
<dbReference type="SUPFAM" id="SSF49998">
    <property type="entry name" value="Amine oxidase catalytic domain"/>
    <property type="match status" value="1"/>
</dbReference>
<comment type="subunit">
    <text evidence="5">Homodimer.</text>
</comment>
<evidence type="ECO:0000256" key="9">
    <source>
        <dbReference type="ARBA" id="ARBA00023008"/>
    </source>
</evidence>
<dbReference type="InterPro" id="IPR000269">
    <property type="entry name" value="Cu_amine_oxidase"/>
</dbReference>
<proteinExistence type="inferred from homology"/>
<feature type="active site" description="Schiff-base intermediate with substrate; via topaquinone" evidence="11">
    <location>
        <position position="412"/>
    </location>
</feature>
<feature type="region of interest" description="Disordered" evidence="14">
    <location>
        <begin position="1"/>
        <end position="24"/>
    </location>
</feature>
<protein>
    <recommendedName>
        <fullName evidence="13">Amine oxidase</fullName>
        <ecNumber evidence="13">1.4.3.-</ecNumber>
    </recommendedName>
</protein>
<dbReference type="InterPro" id="IPR036460">
    <property type="entry name" value="Cu_amine_oxidase_C_sf"/>
</dbReference>
<feature type="region of interest" description="Disordered" evidence="14">
    <location>
        <begin position="657"/>
        <end position="684"/>
    </location>
</feature>